<organism evidence="1">
    <name type="scientific">Arundo donax</name>
    <name type="common">Giant reed</name>
    <name type="synonym">Donax arundinaceus</name>
    <dbReference type="NCBI Taxonomy" id="35708"/>
    <lineage>
        <taxon>Eukaryota</taxon>
        <taxon>Viridiplantae</taxon>
        <taxon>Streptophyta</taxon>
        <taxon>Embryophyta</taxon>
        <taxon>Tracheophyta</taxon>
        <taxon>Spermatophyta</taxon>
        <taxon>Magnoliopsida</taxon>
        <taxon>Liliopsida</taxon>
        <taxon>Poales</taxon>
        <taxon>Poaceae</taxon>
        <taxon>PACMAD clade</taxon>
        <taxon>Arundinoideae</taxon>
        <taxon>Arundineae</taxon>
        <taxon>Arundo</taxon>
    </lineage>
</organism>
<sequence>MMCLRKATSCNQNSHLLNLAYSSWALNLSSTILRCCSCSSALLEYIRMSSIKTTTNLSNSSINTLFIKFMK</sequence>
<dbReference type="AlphaFoldDB" id="A0A0A9BBR0"/>
<evidence type="ECO:0000313" key="1">
    <source>
        <dbReference type="EMBL" id="JAD61424.1"/>
    </source>
</evidence>
<name>A0A0A9BBR0_ARUDO</name>
<accession>A0A0A9BBR0</accession>
<reference evidence="1" key="1">
    <citation type="submission" date="2014-09" db="EMBL/GenBank/DDBJ databases">
        <authorList>
            <person name="Magalhaes I.L.F."/>
            <person name="Oliveira U."/>
            <person name="Santos F.R."/>
            <person name="Vidigal T.H.D.A."/>
            <person name="Brescovit A.D."/>
            <person name="Santos A.J."/>
        </authorList>
    </citation>
    <scope>NUCLEOTIDE SEQUENCE</scope>
    <source>
        <tissue evidence="1">Shoot tissue taken approximately 20 cm above the soil surface</tissue>
    </source>
</reference>
<protein>
    <submittedName>
        <fullName evidence="1">Uncharacterized protein</fullName>
    </submittedName>
</protein>
<reference evidence="1" key="2">
    <citation type="journal article" date="2015" name="Data Brief">
        <title>Shoot transcriptome of the giant reed, Arundo donax.</title>
        <authorList>
            <person name="Barrero R.A."/>
            <person name="Guerrero F.D."/>
            <person name="Moolhuijzen P."/>
            <person name="Goolsby J.A."/>
            <person name="Tidwell J."/>
            <person name="Bellgard S.E."/>
            <person name="Bellgard M.I."/>
        </authorList>
    </citation>
    <scope>NUCLEOTIDE SEQUENCE</scope>
    <source>
        <tissue evidence="1">Shoot tissue taken approximately 20 cm above the soil surface</tissue>
    </source>
</reference>
<dbReference type="EMBL" id="GBRH01236471">
    <property type="protein sequence ID" value="JAD61424.1"/>
    <property type="molecule type" value="Transcribed_RNA"/>
</dbReference>
<proteinExistence type="predicted"/>